<protein>
    <recommendedName>
        <fullName evidence="4">Zn(2)-C6 fungal-type domain-containing protein</fullName>
    </recommendedName>
</protein>
<accession>A0A2L2T947</accession>
<dbReference type="Proteomes" id="UP000245910">
    <property type="component" value="Chromosome I"/>
</dbReference>
<dbReference type="GO" id="GO:0005634">
    <property type="term" value="C:nucleus"/>
    <property type="evidence" value="ECO:0007669"/>
    <property type="project" value="UniProtKB-SubCell"/>
</dbReference>
<name>A0A2L2T947_9HYPO</name>
<evidence type="ECO:0000313" key="6">
    <source>
        <dbReference type="Proteomes" id="UP000245910"/>
    </source>
</evidence>
<dbReference type="Pfam" id="PF00172">
    <property type="entry name" value="Zn_clus"/>
    <property type="match status" value="1"/>
</dbReference>
<evidence type="ECO:0000256" key="2">
    <source>
        <dbReference type="ARBA" id="ARBA00023242"/>
    </source>
</evidence>
<dbReference type="Pfam" id="PF11951">
    <property type="entry name" value="Fungal_trans_2"/>
    <property type="match status" value="2"/>
</dbReference>
<dbReference type="GO" id="GO:0000981">
    <property type="term" value="F:DNA-binding transcription factor activity, RNA polymerase II-specific"/>
    <property type="evidence" value="ECO:0007669"/>
    <property type="project" value="InterPro"/>
</dbReference>
<evidence type="ECO:0000313" key="5">
    <source>
        <dbReference type="EMBL" id="CEI67442.1"/>
    </source>
</evidence>
<feature type="domain" description="Zn(2)-C6 fungal-type" evidence="4">
    <location>
        <begin position="14"/>
        <end position="43"/>
    </location>
</feature>
<dbReference type="EMBL" id="LN649229">
    <property type="protein sequence ID" value="CEI67442.1"/>
    <property type="molecule type" value="Genomic_DNA"/>
</dbReference>
<dbReference type="InterPro" id="IPR021858">
    <property type="entry name" value="Fun_TF"/>
</dbReference>
<dbReference type="GO" id="GO:0000976">
    <property type="term" value="F:transcription cis-regulatory region binding"/>
    <property type="evidence" value="ECO:0007669"/>
    <property type="project" value="TreeGrafter"/>
</dbReference>
<dbReference type="GO" id="GO:0008270">
    <property type="term" value="F:zinc ion binding"/>
    <property type="evidence" value="ECO:0007669"/>
    <property type="project" value="InterPro"/>
</dbReference>
<dbReference type="PROSITE" id="PS00463">
    <property type="entry name" value="ZN2_CY6_FUNGAL_1"/>
    <property type="match status" value="1"/>
</dbReference>
<dbReference type="KEGG" id="fvn:FVRRES_03954"/>
<dbReference type="SUPFAM" id="SSF57701">
    <property type="entry name" value="Zn2/Cys6 DNA-binding domain"/>
    <property type="match status" value="1"/>
</dbReference>
<keyword evidence="2" id="KW-0539">Nucleus</keyword>
<feature type="region of interest" description="Disordered" evidence="3">
    <location>
        <begin position="77"/>
        <end position="97"/>
    </location>
</feature>
<dbReference type="PANTHER" id="PTHR37534">
    <property type="entry name" value="TRANSCRIPTIONAL ACTIVATOR PROTEIN UGA3"/>
    <property type="match status" value="1"/>
</dbReference>
<feature type="compositionally biased region" description="Low complexity" evidence="3">
    <location>
        <begin position="88"/>
        <end position="97"/>
    </location>
</feature>
<dbReference type="GO" id="GO:0045944">
    <property type="term" value="P:positive regulation of transcription by RNA polymerase II"/>
    <property type="evidence" value="ECO:0007669"/>
    <property type="project" value="TreeGrafter"/>
</dbReference>
<dbReference type="STRING" id="56646.A0A2L2T947"/>
<dbReference type="AlphaFoldDB" id="A0A2L2T947"/>
<dbReference type="CDD" id="cd00067">
    <property type="entry name" value="GAL4"/>
    <property type="match status" value="1"/>
</dbReference>
<organism evidence="5 6">
    <name type="scientific">Fusarium venenatum</name>
    <dbReference type="NCBI Taxonomy" id="56646"/>
    <lineage>
        <taxon>Eukaryota</taxon>
        <taxon>Fungi</taxon>
        <taxon>Dikarya</taxon>
        <taxon>Ascomycota</taxon>
        <taxon>Pezizomycotina</taxon>
        <taxon>Sordariomycetes</taxon>
        <taxon>Hypocreomycetidae</taxon>
        <taxon>Hypocreales</taxon>
        <taxon>Nectriaceae</taxon>
        <taxon>Fusarium</taxon>
    </lineage>
</organism>
<dbReference type="InterPro" id="IPR001138">
    <property type="entry name" value="Zn2Cys6_DnaBD"/>
</dbReference>
<dbReference type="PANTHER" id="PTHR37534:SF17">
    <property type="entry name" value="ZN(2)-C6 FUNGAL-TYPE DOMAIN-CONTAINING PROTEIN"/>
    <property type="match status" value="1"/>
</dbReference>
<dbReference type="Gene3D" id="4.10.240.10">
    <property type="entry name" value="Zn(2)-C6 fungal-type DNA-binding domain"/>
    <property type="match status" value="1"/>
</dbReference>
<comment type="subcellular location">
    <subcellularLocation>
        <location evidence="1">Nucleus</location>
    </subcellularLocation>
</comment>
<dbReference type="GeneID" id="37255593"/>
<keyword evidence="6" id="KW-1185">Reference proteome</keyword>
<evidence type="ECO:0000256" key="1">
    <source>
        <dbReference type="ARBA" id="ARBA00004123"/>
    </source>
</evidence>
<dbReference type="OrthoDB" id="5386330at2759"/>
<evidence type="ECO:0000259" key="4">
    <source>
        <dbReference type="PROSITE" id="PS50048"/>
    </source>
</evidence>
<dbReference type="RefSeq" id="XP_025591157.1">
    <property type="nucleotide sequence ID" value="XM_025732208.2"/>
</dbReference>
<proteinExistence type="predicted"/>
<reference evidence="6" key="1">
    <citation type="submission" date="2014-10" db="EMBL/GenBank/DDBJ databases">
        <authorList>
            <person name="King R."/>
        </authorList>
    </citation>
    <scope>NUCLEOTIDE SEQUENCE [LARGE SCALE GENOMIC DNA]</scope>
    <source>
        <strain evidence="6">A3/5</strain>
    </source>
</reference>
<dbReference type="InterPro" id="IPR036864">
    <property type="entry name" value="Zn2-C6_fun-type_DNA-bd_sf"/>
</dbReference>
<evidence type="ECO:0000256" key="3">
    <source>
        <dbReference type="SAM" id="MobiDB-lite"/>
    </source>
</evidence>
<dbReference type="PROSITE" id="PS50048">
    <property type="entry name" value="ZN2_CY6_FUNGAL_2"/>
    <property type="match status" value="1"/>
</dbReference>
<dbReference type="SMART" id="SM00066">
    <property type="entry name" value="GAL4"/>
    <property type="match status" value="1"/>
</dbReference>
<sequence>MPPKKRAYVPKTKGCHECSKRRIHCDRTEPSCHKCTSRGLTCSGLGIRHRFNKGVAARGKWAGKTIDRVYEENEWKVTTTDEDERKSSTTSTETQLTETGVSLPHDDYQLCDFETAAQSSNREIRDLITQQNGLLDDHTAICTLFLHDIQESTPAWKRHLFMTFSQCISTEMVAIDGVHNDWRHLLLPLAQQDELVMNAVLTVSAFHFHINRLENCLKQSEQQYQPFGNISYDSYVPDPYVLLSRTIQGLRKRQELNSRDQITQHSVLITLLLLMTSDLVTGGSDFPMLLRMLESALDAIGGKEGLGTGILAGFIMRELHKIRVYAAPHLGEEMGLQMISSQAQTDQLFGCLNHCLQLYPEHAPLFQQVADLVYQARDIYLQQVLSDQTTNFFDLDPIPANPSSIARVQRFIKTLGQIPQTSPIAHMLIWTTFVAASDAQLDEHKKYFEDVLRIHHARSGFGNLLKGIESLKRIWGRKPGERWTTLLPLTKVLVA</sequence>